<dbReference type="SUPFAM" id="SSF53756">
    <property type="entry name" value="UDP-Glycosyltransferase/glycogen phosphorylase"/>
    <property type="match status" value="1"/>
</dbReference>
<protein>
    <recommendedName>
        <fullName evidence="5">Glycosyltransferase</fullName>
        <ecNumber evidence="5">2.4.1.-</ecNumber>
    </recommendedName>
</protein>
<dbReference type="PROSITE" id="PS00375">
    <property type="entry name" value="UDPGT"/>
    <property type="match status" value="1"/>
</dbReference>
<dbReference type="CDD" id="cd03784">
    <property type="entry name" value="GT1_Gtf-like"/>
    <property type="match status" value="1"/>
</dbReference>
<dbReference type="Proteomes" id="UP000796880">
    <property type="component" value="Unassembled WGS sequence"/>
</dbReference>
<dbReference type="PANTHER" id="PTHR48047:SF135">
    <property type="entry name" value="GLYCOSYLTRANSFERASE"/>
    <property type="match status" value="1"/>
</dbReference>
<name>A0A8K0DQM5_9ROSA</name>
<evidence type="ECO:0000256" key="2">
    <source>
        <dbReference type="ARBA" id="ARBA00022676"/>
    </source>
</evidence>
<keyword evidence="3 4" id="KW-0808">Transferase</keyword>
<dbReference type="EC" id="2.4.1.-" evidence="5"/>
<dbReference type="FunFam" id="3.40.50.2000:FF:000047">
    <property type="entry name" value="Glycosyltransferase"/>
    <property type="match status" value="1"/>
</dbReference>
<reference evidence="6" key="1">
    <citation type="submission" date="2020-03" db="EMBL/GenBank/DDBJ databases">
        <title>A high-quality chromosome-level genome assembly of a woody plant with both climbing and erect habits, Rhamnella rubrinervis.</title>
        <authorList>
            <person name="Lu Z."/>
            <person name="Yang Y."/>
            <person name="Zhu X."/>
            <person name="Sun Y."/>
        </authorList>
    </citation>
    <scope>NUCLEOTIDE SEQUENCE</scope>
    <source>
        <strain evidence="6">BYM</strain>
        <tissue evidence="6">Leaf</tissue>
    </source>
</reference>
<comment type="caution">
    <text evidence="6">The sequence shown here is derived from an EMBL/GenBank/DDBJ whole genome shotgun (WGS) entry which is preliminary data.</text>
</comment>
<evidence type="ECO:0000313" key="7">
    <source>
        <dbReference type="Proteomes" id="UP000796880"/>
    </source>
</evidence>
<comment type="similarity">
    <text evidence="1 4">Belongs to the UDP-glycosyltransferase family.</text>
</comment>
<dbReference type="AlphaFoldDB" id="A0A8K0DQM5"/>
<dbReference type="Gene3D" id="3.40.50.2000">
    <property type="entry name" value="Glycogen Phosphorylase B"/>
    <property type="match status" value="2"/>
</dbReference>
<dbReference type="EMBL" id="VOIH02000010">
    <property type="protein sequence ID" value="KAF3435440.1"/>
    <property type="molecule type" value="Genomic_DNA"/>
</dbReference>
<dbReference type="GO" id="GO:0035251">
    <property type="term" value="F:UDP-glucosyltransferase activity"/>
    <property type="evidence" value="ECO:0007669"/>
    <property type="project" value="TreeGrafter"/>
</dbReference>
<dbReference type="FunFam" id="3.40.50.2000:FF:000071">
    <property type="entry name" value="Glycosyltransferase"/>
    <property type="match status" value="1"/>
</dbReference>
<evidence type="ECO:0000313" key="6">
    <source>
        <dbReference type="EMBL" id="KAF3435440.1"/>
    </source>
</evidence>
<dbReference type="Pfam" id="PF00201">
    <property type="entry name" value="UDPGT"/>
    <property type="match status" value="1"/>
</dbReference>
<evidence type="ECO:0000256" key="3">
    <source>
        <dbReference type="ARBA" id="ARBA00022679"/>
    </source>
</evidence>
<dbReference type="PANTHER" id="PTHR48047">
    <property type="entry name" value="GLYCOSYLTRANSFERASE"/>
    <property type="match status" value="1"/>
</dbReference>
<proteinExistence type="inferred from homology"/>
<keyword evidence="2 4" id="KW-0328">Glycosyltransferase</keyword>
<gene>
    <name evidence="6" type="ORF">FNV43_RR22529</name>
</gene>
<organism evidence="6 7">
    <name type="scientific">Rhamnella rubrinervis</name>
    <dbReference type="NCBI Taxonomy" id="2594499"/>
    <lineage>
        <taxon>Eukaryota</taxon>
        <taxon>Viridiplantae</taxon>
        <taxon>Streptophyta</taxon>
        <taxon>Embryophyta</taxon>
        <taxon>Tracheophyta</taxon>
        <taxon>Spermatophyta</taxon>
        <taxon>Magnoliopsida</taxon>
        <taxon>eudicotyledons</taxon>
        <taxon>Gunneridae</taxon>
        <taxon>Pentapetalae</taxon>
        <taxon>rosids</taxon>
        <taxon>fabids</taxon>
        <taxon>Rosales</taxon>
        <taxon>Rhamnaceae</taxon>
        <taxon>rhamnoid group</taxon>
        <taxon>Rhamneae</taxon>
        <taxon>Rhamnella</taxon>
    </lineage>
</organism>
<evidence type="ECO:0000256" key="1">
    <source>
        <dbReference type="ARBA" id="ARBA00009995"/>
    </source>
</evidence>
<dbReference type="InterPro" id="IPR002213">
    <property type="entry name" value="UDP_glucos_trans"/>
</dbReference>
<evidence type="ECO:0000256" key="4">
    <source>
        <dbReference type="RuleBase" id="RU003718"/>
    </source>
</evidence>
<evidence type="ECO:0000256" key="5">
    <source>
        <dbReference type="RuleBase" id="RU362057"/>
    </source>
</evidence>
<accession>A0A8K0DQM5</accession>
<dbReference type="OrthoDB" id="1480661at2759"/>
<sequence length="493" mass="55328">METTSHNHQLHIFFLPFMAPGHMTPTIDMANLFASRGVKTTIITTPYHANLLSKTLESTQPPSDNNSQQINVLTFKFPCLENGLPEGCESLHMATSHIMQFKFIKATTTLGPLIDQLLQQHQPDCLVADMFFSCATDVAARHRIPMLAFHGWCYFSLCASLCVNRYAPHKNVSSDSQSFLIPNLPGEIEFTRNQLPDFQKKDVDVLDKPIEAELTRIFRETIDVVEKSYGVLVNSFYELEPVYVDYYKKGLGIKAWHIGPLFLYNKLAKDKAHKGMAEHECLKFLNSKKPNSVVYVCFGSQSDFNDAQLMEIALGLEASGQEFIWVVKKVKQEGVKEEWLPEGFEKRMEGKGLIVRGWAPQVEILEHKAVGGFVTHCGWNSILEGACAGVPMVTWPVSSEQFYNERLVTQVLGIGVGVGAQKWALWVGDFVRREAIEKAVRRIVGEEAQEMRSKARALGEMATMAVEEGGSSFSDLDALIQELKQLKITRDSS</sequence>
<keyword evidence="7" id="KW-1185">Reference proteome</keyword>
<dbReference type="InterPro" id="IPR035595">
    <property type="entry name" value="UDP_glycos_trans_CS"/>
</dbReference>